<reference evidence="3 4" key="1">
    <citation type="submission" date="2022-10" db="EMBL/GenBank/DDBJ databases">
        <title>Weissella fermenti sp. nov., isolated from fermented cabbage.</title>
        <authorList>
            <person name="Lee J.K."/>
            <person name="Baek J.H."/>
            <person name="Choi D.G."/>
            <person name="Kim J.M."/>
            <person name="Jeon C.O."/>
        </authorList>
    </citation>
    <scope>NUCLEOTIDE SEQUENCE [LARGE SCALE GENOMIC DNA]</scope>
    <source>
        <strain evidence="3 4">KACC 18534</strain>
    </source>
</reference>
<dbReference type="SMART" id="SM00974">
    <property type="entry name" value="T5orf172"/>
    <property type="match status" value="1"/>
</dbReference>
<feature type="domain" description="Bacteriophage T5 Orf172 DNA-binding" evidence="2">
    <location>
        <begin position="304"/>
        <end position="387"/>
    </location>
</feature>
<evidence type="ECO:0000313" key="3">
    <source>
        <dbReference type="EMBL" id="MCW0953045.1"/>
    </source>
</evidence>
<sequence length="413" mass="48105">MFNWFKPKDEVLELKLYELETQIQTKKEELDKTLKEISKADTVVSLDKQILNKSIERDRLNKEIDDFKTIIDLQEHGIYEKQYKFTDSLEYRDELKKLRDEAKDMISKTKSAAIIVDPMTLNGSASQGRAMQNALIKSAIRGFNGEADALLTKITVSNVGAKQKALEKAFEQLNKLYSRNSIAITQSYFLLKFKELQLAAEYELEKQREKDILREQREKEREEKKLIAEMAARRKEIQKDKTHYAKMIEALQRKAETNSSEELQQQISDYKEKITVLEETETDLDYREGHASAGYVYIISNIGSFGENVFKIGVTRRLDPIERIKELGSASVPFQFDVHAMIFSEDAFALETNLHNKFAKRKVNKVNSRKEYFEIELSEIKEYLEKLENVSVEFIDTAEAFEYTESQKMNTEK</sequence>
<keyword evidence="1" id="KW-0175">Coiled coil</keyword>
<feature type="coiled-coil region" evidence="1">
    <location>
        <begin position="199"/>
        <end position="280"/>
    </location>
</feature>
<evidence type="ECO:0000313" key="4">
    <source>
        <dbReference type="Proteomes" id="UP001526225"/>
    </source>
</evidence>
<name>A0ABT3E3Q1_9LACO</name>
<dbReference type="Pfam" id="PF13250">
    <property type="entry name" value="SNIPE"/>
    <property type="match status" value="1"/>
</dbReference>
<protein>
    <submittedName>
        <fullName evidence="3">DUF4041 domain-containing protein</fullName>
    </submittedName>
</protein>
<dbReference type="Pfam" id="PF10544">
    <property type="entry name" value="T5orf172"/>
    <property type="match status" value="1"/>
</dbReference>
<gene>
    <name evidence="3" type="ORF">OIT44_03030</name>
</gene>
<dbReference type="EMBL" id="JAOZFE010000002">
    <property type="protein sequence ID" value="MCW0953045.1"/>
    <property type="molecule type" value="Genomic_DNA"/>
</dbReference>
<organism evidence="3 4">
    <name type="scientific">Weissella ceti</name>
    <dbReference type="NCBI Taxonomy" id="759620"/>
    <lineage>
        <taxon>Bacteria</taxon>
        <taxon>Bacillati</taxon>
        <taxon>Bacillota</taxon>
        <taxon>Bacilli</taxon>
        <taxon>Lactobacillales</taxon>
        <taxon>Lactobacillaceae</taxon>
        <taxon>Weissella</taxon>
    </lineage>
</organism>
<evidence type="ECO:0000256" key="1">
    <source>
        <dbReference type="SAM" id="Coils"/>
    </source>
</evidence>
<evidence type="ECO:0000259" key="2">
    <source>
        <dbReference type="SMART" id="SM00974"/>
    </source>
</evidence>
<accession>A0ABT3E3Q1</accession>
<dbReference type="InterPro" id="IPR018306">
    <property type="entry name" value="Phage_T5_Orf172_DNA-bd"/>
</dbReference>
<comment type="caution">
    <text evidence="3">The sequence shown here is derived from an EMBL/GenBank/DDBJ whole genome shotgun (WGS) entry which is preliminary data.</text>
</comment>
<dbReference type="Proteomes" id="UP001526225">
    <property type="component" value="Unassembled WGS sequence"/>
</dbReference>
<proteinExistence type="predicted"/>
<keyword evidence="4" id="KW-1185">Reference proteome</keyword>
<dbReference type="RefSeq" id="WP_264336057.1">
    <property type="nucleotide sequence ID" value="NZ_CP074441.1"/>
</dbReference>
<dbReference type="InterPro" id="IPR025280">
    <property type="entry name" value="SNIPE"/>
</dbReference>